<proteinExistence type="predicted"/>
<reference evidence="2 3" key="1">
    <citation type="submission" date="2019-07" db="EMBL/GenBank/DDBJ databases">
        <title>De Novo Assembly of kiwifruit Actinidia rufa.</title>
        <authorList>
            <person name="Sugita-Konishi S."/>
            <person name="Sato K."/>
            <person name="Mori E."/>
            <person name="Abe Y."/>
            <person name="Kisaki G."/>
            <person name="Hamano K."/>
            <person name="Suezawa K."/>
            <person name="Otani M."/>
            <person name="Fukuda T."/>
            <person name="Manabe T."/>
            <person name="Gomi K."/>
            <person name="Tabuchi M."/>
            <person name="Akimitsu K."/>
            <person name="Kataoka I."/>
        </authorList>
    </citation>
    <scope>NUCLEOTIDE SEQUENCE [LARGE SCALE GENOMIC DNA]</scope>
    <source>
        <strain evidence="3">cv. Fuchu</strain>
    </source>
</reference>
<evidence type="ECO:0000313" key="2">
    <source>
        <dbReference type="EMBL" id="GFY81737.1"/>
    </source>
</evidence>
<organism evidence="2 3">
    <name type="scientific">Actinidia rufa</name>
    <dbReference type="NCBI Taxonomy" id="165716"/>
    <lineage>
        <taxon>Eukaryota</taxon>
        <taxon>Viridiplantae</taxon>
        <taxon>Streptophyta</taxon>
        <taxon>Embryophyta</taxon>
        <taxon>Tracheophyta</taxon>
        <taxon>Spermatophyta</taxon>
        <taxon>Magnoliopsida</taxon>
        <taxon>eudicotyledons</taxon>
        <taxon>Gunneridae</taxon>
        <taxon>Pentapetalae</taxon>
        <taxon>asterids</taxon>
        <taxon>Ericales</taxon>
        <taxon>Actinidiaceae</taxon>
        <taxon>Actinidia</taxon>
    </lineage>
</organism>
<dbReference type="EMBL" id="BJWL01000001">
    <property type="protein sequence ID" value="GFY81737.1"/>
    <property type="molecule type" value="Genomic_DNA"/>
</dbReference>
<feature type="region of interest" description="Disordered" evidence="1">
    <location>
        <begin position="13"/>
        <end position="59"/>
    </location>
</feature>
<gene>
    <name evidence="2" type="ORF">Acr_01g0015450</name>
</gene>
<dbReference type="PANTHER" id="PTHR35746:SF1">
    <property type="entry name" value="PENTATRICOPEPTIDE REPEAT (PPR) SUPERFAMILY PROTEIN"/>
    <property type="match status" value="1"/>
</dbReference>
<feature type="compositionally biased region" description="Basic and acidic residues" evidence="1">
    <location>
        <begin position="13"/>
        <end position="34"/>
    </location>
</feature>
<accession>A0A7J0E7T7</accession>
<sequence length="115" mass="12340">MCGTVEGYKMIDSEEHTNLAVSDDEHGSDEDRRTPSPKIVKHSTKEISSGGVNARSNRAEDEVFSDAVTEFSDNGCSPVNEESLKVDATAGKHLMPLDKCLDISISVDLIVNASG</sequence>
<comment type="caution">
    <text evidence="2">The sequence shown here is derived from an EMBL/GenBank/DDBJ whole genome shotgun (WGS) entry which is preliminary data.</text>
</comment>
<dbReference type="AlphaFoldDB" id="A0A7J0E7T7"/>
<dbReference type="OrthoDB" id="1939753at2759"/>
<name>A0A7J0E7T7_9ERIC</name>
<evidence type="ECO:0000313" key="3">
    <source>
        <dbReference type="Proteomes" id="UP000585474"/>
    </source>
</evidence>
<dbReference type="PANTHER" id="PTHR35746">
    <property type="entry name" value="PENTATRICOPEPTIDE REPEAT (PPR) SUPERFAMILY PROTEIN"/>
    <property type="match status" value="1"/>
</dbReference>
<keyword evidence="3" id="KW-1185">Reference proteome</keyword>
<evidence type="ECO:0000256" key="1">
    <source>
        <dbReference type="SAM" id="MobiDB-lite"/>
    </source>
</evidence>
<protein>
    <submittedName>
        <fullName evidence="2">Uncharacterized protein</fullName>
    </submittedName>
</protein>
<dbReference type="Proteomes" id="UP000585474">
    <property type="component" value="Unassembled WGS sequence"/>
</dbReference>
<feature type="compositionally biased region" description="Polar residues" evidence="1">
    <location>
        <begin position="46"/>
        <end position="56"/>
    </location>
</feature>